<dbReference type="OrthoDB" id="5511599at2759"/>
<comment type="caution">
    <text evidence="5">The sequence shown here is derived from an EMBL/GenBank/DDBJ whole genome shotgun (WGS) entry which is preliminary data.</text>
</comment>
<name>A0A9W9CCD1_9PLEO</name>
<dbReference type="AlphaFoldDB" id="A0A9W9CCD1"/>
<evidence type="ECO:0000256" key="3">
    <source>
        <dbReference type="ARBA" id="ARBA00023128"/>
    </source>
</evidence>
<accession>A0A9W9CCD1</accession>
<sequence length="65" mass="7669">MAGWIYRENRVPSYQREFQKHDGLRLWMKVRGALGMGLVAWANRMLRLRKDSCRAIGSSWTITKD</sequence>
<evidence type="ECO:0000256" key="2">
    <source>
        <dbReference type="ARBA" id="ARBA00022792"/>
    </source>
</evidence>
<keyword evidence="2" id="KW-0999">Mitochondrion inner membrane</keyword>
<keyword evidence="6" id="KW-1185">Reference proteome</keyword>
<dbReference type="EMBL" id="JAPEUX010000003">
    <property type="protein sequence ID" value="KAJ4355555.1"/>
    <property type="molecule type" value="Genomic_DNA"/>
</dbReference>
<dbReference type="GO" id="GO:0005743">
    <property type="term" value="C:mitochondrial inner membrane"/>
    <property type="evidence" value="ECO:0007669"/>
    <property type="project" value="UniProtKB-SubCell"/>
</dbReference>
<protein>
    <submittedName>
        <fullName evidence="5">Uncharacterized protein</fullName>
    </submittedName>
</protein>
<dbReference type="Pfam" id="PF02238">
    <property type="entry name" value="COX7a"/>
    <property type="match status" value="1"/>
</dbReference>
<comment type="subcellular location">
    <subcellularLocation>
        <location evidence="1">Mitochondrion inner membrane</location>
    </subcellularLocation>
</comment>
<dbReference type="GeneID" id="80907103"/>
<evidence type="ECO:0000256" key="4">
    <source>
        <dbReference type="ARBA" id="ARBA00023136"/>
    </source>
</evidence>
<dbReference type="RefSeq" id="XP_056072681.1">
    <property type="nucleotide sequence ID" value="XM_056212373.1"/>
</dbReference>
<evidence type="ECO:0000256" key="1">
    <source>
        <dbReference type="ARBA" id="ARBA00004273"/>
    </source>
</evidence>
<keyword evidence="3" id="KW-0496">Mitochondrion</keyword>
<proteinExistence type="predicted"/>
<gene>
    <name evidence="5" type="ORF">N0V89_003573</name>
</gene>
<organism evidence="5 6">
    <name type="scientific">Didymosphaeria variabile</name>
    <dbReference type="NCBI Taxonomy" id="1932322"/>
    <lineage>
        <taxon>Eukaryota</taxon>
        <taxon>Fungi</taxon>
        <taxon>Dikarya</taxon>
        <taxon>Ascomycota</taxon>
        <taxon>Pezizomycotina</taxon>
        <taxon>Dothideomycetes</taxon>
        <taxon>Pleosporomycetidae</taxon>
        <taxon>Pleosporales</taxon>
        <taxon>Massarineae</taxon>
        <taxon>Didymosphaeriaceae</taxon>
        <taxon>Didymosphaeria</taxon>
    </lineage>
</organism>
<dbReference type="InterPro" id="IPR039297">
    <property type="entry name" value="COX7a"/>
</dbReference>
<dbReference type="Proteomes" id="UP001140513">
    <property type="component" value="Unassembled WGS sequence"/>
</dbReference>
<evidence type="ECO:0000313" key="6">
    <source>
        <dbReference type="Proteomes" id="UP001140513"/>
    </source>
</evidence>
<reference evidence="5" key="1">
    <citation type="submission" date="2022-10" db="EMBL/GenBank/DDBJ databases">
        <title>Tapping the CABI collections for fungal endophytes: first genome assemblies for Collariella, Neodidymelliopsis, Ascochyta clinopodiicola, Didymella pomorum, Didymosphaeria variabile, Neocosmospora piperis and Neocucurbitaria cava.</title>
        <authorList>
            <person name="Hill R."/>
        </authorList>
    </citation>
    <scope>NUCLEOTIDE SEQUENCE</scope>
    <source>
        <strain evidence="5">IMI 356815</strain>
    </source>
</reference>
<keyword evidence="4" id="KW-0472">Membrane</keyword>
<evidence type="ECO:0000313" key="5">
    <source>
        <dbReference type="EMBL" id="KAJ4355555.1"/>
    </source>
</evidence>